<evidence type="ECO:0000313" key="4">
    <source>
        <dbReference type="EMBL" id="MBB4038988.1"/>
    </source>
</evidence>
<gene>
    <name evidence="4" type="ORF">GGR34_000623</name>
</gene>
<dbReference type="RefSeq" id="WP_027314843.1">
    <property type="nucleotide sequence ID" value="NZ_JACIDC010000002.1"/>
</dbReference>
<dbReference type="PANTHER" id="PTHR43800:SF1">
    <property type="entry name" value="PEPTIDYL-LYSINE N-ACETYLTRANSFERASE YJAB"/>
    <property type="match status" value="1"/>
</dbReference>
<proteinExistence type="predicted"/>
<keyword evidence="5" id="KW-1185">Reference proteome</keyword>
<evidence type="ECO:0000256" key="2">
    <source>
        <dbReference type="ARBA" id="ARBA00023315"/>
    </source>
</evidence>
<dbReference type="Proteomes" id="UP000519439">
    <property type="component" value="Unassembled WGS sequence"/>
</dbReference>
<name>A0A7W6N766_9HYPH</name>
<dbReference type="SUPFAM" id="SSF55729">
    <property type="entry name" value="Acyl-CoA N-acyltransferases (Nat)"/>
    <property type="match status" value="1"/>
</dbReference>
<dbReference type="EMBL" id="JACIDC010000002">
    <property type="protein sequence ID" value="MBB4038988.1"/>
    <property type="molecule type" value="Genomic_DNA"/>
</dbReference>
<evidence type="ECO:0000259" key="3">
    <source>
        <dbReference type="PROSITE" id="PS51186"/>
    </source>
</evidence>
<keyword evidence="1 4" id="KW-0808">Transferase</keyword>
<dbReference type="PANTHER" id="PTHR43800">
    <property type="entry name" value="PEPTIDYL-LYSINE N-ACETYLTRANSFERASE YJAB"/>
    <property type="match status" value="1"/>
</dbReference>
<protein>
    <submittedName>
        <fullName evidence="4">GNAT superfamily N-acetyltransferase</fullName>
    </submittedName>
</protein>
<organism evidence="4 5">
    <name type="scientific">Microvirga flocculans</name>
    <dbReference type="NCBI Taxonomy" id="217168"/>
    <lineage>
        <taxon>Bacteria</taxon>
        <taxon>Pseudomonadati</taxon>
        <taxon>Pseudomonadota</taxon>
        <taxon>Alphaproteobacteria</taxon>
        <taxon>Hyphomicrobiales</taxon>
        <taxon>Methylobacteriaceae</taxon>
        <taxon>Microvirga</taxon>
    </lineage>
</organism>
<dbReference type="Pfam" id="PF00583">
    <property type="entry name" value="Acetyltransf_1"/>
    <property type="match status" value="1"/>
</dbReference>
<dbReference type="GO" id="GO:0016747">
    <property type="term" value="F:acyltransferase activity, transferring groups other than amino-acyl groups"/>
    <property type="evidence" value="ECO:0007669"/>
    <property type="project" value="InterPro"/>
</dbReference>
<dbReference type="Gene3D" id="3.40.630.30">
    <property type="match status" value="1"/>
</dbReference>
<dbReference type="CDD" id="cd04301">
    <property type="entry name" value="NAT_SF"/>
    <property type="match status" value="1"/>
</dbReference>
<dbReference type="AlphaFoldDB" id="A0A7W6N766"/>
<reference evidence="4 5" key="1">
    <citation type="submission" date="2020-08" db="EMBL/GenBank/DDBJ databases">
        <title>Genomic Encyclopedia of Type Strains, Phase IV (KMG-IV): sequencing the most valuable type-strain genomes for metagenomic binning, comparative biology and taxonomic classification.</title>
        <authorList>
            <person name="Goeker M."/>
        </authorList>
    </citation>
    <scope>NUCLEOTIDE SEQUENCE [LARGE SCALE GENOMIC DNA]</scope>
    <source>
        <strain evidence="4 5">DSM 15743</strain>
    </source>
</reference>
<evidence type="ECO:0000256" key="1">
    <source>
        <dbReference type="ARBA" id="ARBA00022679"/>
    </source>
</evidence>
<feature type="domain" description="N-acetyltransferase" evidence="3">
    <location>
        <begin position="56"/>
        <end position="195"/>
    </location>
</feature>
<dbReference type="InterPro" id="IPR000182">
    <property type="entry name" value="GNAT_dom"/>
</dbReference>
<accession>A0A7W6N766</accession>
<keyword evidence="2" id="KW-0012">Acyltransferase</keyword>
<sequence length="210" mass="23387">MTAETAVSLNLNGYTDLPPDKIAMVVTYLEMREPPSLPVAQAPEGWSLQRIDRDLQRYRTLFRTIGEPWLWFSRAVMPDEELKAIIGDPKVEAYALHDGTADVGLLELDFRPDQEVELAFLGLVPGFIGQGAGRFLMSEGIRRAFTKPIQRFFVHTCTLDAPGALPFYIRSGFTPYRRAIEVADDPRLLGLLPREAAPQMPVLSPNGTSA</sequence>
<evidence type="ECO:0000313" key="5">
    <source>
        <dbReference type="Proteomes" id="UP000519439"/>
    </source>
</evidence>
<dbReference type="InterPro" id="IPR016181">
    <property type="entry name" value="Acyl_CoA_acyltransferase"/>
</dbReference>
<dbReference type="PROSITE" id="PS51186">
    <property type="entry name" value="GNAT"/>
    <property type="match status" value="1"/>
</dbReference>
<comment type="caution">
    <text evidence="4">The sequence shown here is derived from an EMBL/GenBank/DDBJ whole genome shotgun (WGS) entry which is preliminary data.</text>
</comment>